<sequence length="834" mass="93971">MSGDKQTEAMNTHNIYNPHYDTGIIRAVKEGRWSDVHDFLKRGADREGVTWAVNEAAKKAPHDELRVLIVPNSPDSCLDSVLVHATRRGLWSVVHSVLQRSRVSDEERKETVSQALKNGSETALEAVQSFCKGEEVDAFLGVALKKGHWRLTLELFQRGLNQKQRLKVASAAIQRKAFDYLPEMLHCCEEEDTEALLKTAVEKRAWEAVSLLLQRRVSDGQRDWAVTQACKHASVEHVKDIIGYCSPDIADSVQLTLKRRGLWMMLLRLPAFFISTETRSLAVKEVCKTASEQDLIDYALPRCPEVCVDSVLFTVGRRGFWRAVTVLLQRGDVSEESRGQVVEAACRTAKEEDVLRVVPFCPAANLSPALTSLAKRKDVGPEAMEVLLRRDVDDRYRGEFIVKYSKHGPYGHLFTLLPLCPDTHIEAALEIVAERRNMLVPTAMLLERDVSEVCRGRAVVAACKVTPTDTHKDNLLVAEILPLCPQSHLDDAIAVLTKKCLWKSVLYLLRKPVSNTQRVHAVKEALKIYRVMSDPMNAPQCNGNVATHIRSLLFHVGRDHLDLVMSTFIHQGRDQDVREILYLSDSEDLKHFARESHLYTRAAPDRTTLLHIVCITGLWRTLAKVVERGANPLALNFDGFSLLSLAARNASCPEELVAECLKLGVSTYQPRQLSGRFCWFADYLWISSITTRACSPSWWAAMERKDLTLMRILYESGACCNKELHKLSSLILRKPRGQSTEEDDPLQTFSSYIQKIASVPRRLKSACRLVISHSLGVGVGREQKADALPLPESLRQYVLFADLMEGETVFNVVDSHSPGYRLNSDLKRYDLFRT</sequence>
<dbReference type="PROSITE" id="PS50225">
    <property type="entry name" value="SOCS"/>
    <property type="match status" value="1"/>
</dbReference>
<dbReference type="Gene3D" id="1.25.40.20">
    <property type="entry name" value="Ankyrin repeat-containing domain"/>
    <property type="match status" value="2"/>
</dbReference>
<dbReference type="SMART" id="SM00969">
    <property type="entry name" value="SOCS_box"/>
    <property type="match status" value="1"/>
</dbReference>
<name>A0ABD0JVF4_9CAEN</name>
<dbReference type="EMBL" id="JACVVK020000312">
    <property type="protein sequence ID" value="KAK7479060.1"/>
    <property type="molecule type" value="Genomic_DNA"/>
</dbReference>
<organism evidence="2 3">
    <name type="scientific">Batillaria attramentaria</name>
    <dbReference type="NCBI Taxonomy" id="370345"/>
    <lineage>
        <taxon>Eukaryota</taxon>
        <taxon>Metazoa</taxon>
        <taxon>Spiralia</taxon>
        <taxon>Lophotrochozoa</taxon>
        <taxon>Mollusca</taxon>
        <taxon>Gastropoda</taxon>
        <taxon>Caenogastropoda</taxon>
        <taxon>Sorbeoconcha</taxon>
        <taxon>Cerithioidea</taxon>
        <taxon>Batillariidae</taxon>
        <taxon>Batillaria</taxon>
    </lineage>
</organism>
<dbReference type="InterPro" id="IPR036770">
    <property type="entry name" value="Ankyrin_rpt-contain_sf"/>
</dbReference>
<dbReference type="AlphaFoldDB" id="A0ABD0JVF4"/>
<comment type="caution">
    <text evidence="2">The sequence shown here is derived from an EMBL/GenBank/DDBJ whole genome shotgun (WGS) entry which is preliminary data.</text>
</comment>
<proteinExistence type="predicted"/>
<gene>
    <name evidence="2" type="ORF">BaRGS_00029730</name>
</gene>
<keyword evidence="3" id="KW-1185">Reference proteome</keyword>
<evidence type="ECO:0000313" key="2">
    <source>
        <dbReference type="EMBL" id="KAK7479060.1"/>
    </source>
</evidence>
<evidence type="ECO:0000313" key="3">
    <source>
        <dbReference type="Proteomes" id="UP001519460"/>
    </source>
</evidence>
<dbReference type="Pfam" id="PF07525">
    <property type="entry name" value="SOCS_box"/>
    <property type="match status" value="1"/>
</dbReference>
<feature type="domain" description="SOCS box" evidence="1">
    <location>
        <begin position="760"/>
        <end position="804"/>
    </location>
</feature>
<dbReference type="SUPFAM" id="SSF48403">
    <property type="entry name" value="Ankyrin repeat"/>
    <property type="match status" value="1"/>
</dbReference>
<evidence type="ECO:0000259" key="1">
    <source>
        <dbReference type="PROSITE" id="PS50225"/>
    </source>
</evidence>
<protein>
    <recommendedName>
        <fullName evidence="1">SOCS box domain-containing protein</fullName>
    </recommendedName>
</protein>
<dbReference type="InterPro" id="IPR001496">
    <property type="entry name" value="SOCS_box"/>
</dbReference>
<dbReference type="CDD" id="cd03587">
    <property type="entry name" value="SOCS"/>
    <property type="match status" value="1"/>
</dbReference>
<reference evidence="2 3" key="1">
    <citation type="journal article" date="2023" name="Sci. Data">
        <title>Genome assembly of the Korean intertidal mud-creeper Batillaria attramentaria.</title>
        <authorList>
            <person name="Patra A.K."/>
            <person name="Ho P.T."/>
            <person name="Jun S."/>
            <person name="Lee S.J."/>
            <person name="Kim Y."/>
            <person name="Won Y.J."/>
        </authorList>
    </citation>
    <scope>NUCLEOTIDE SEQUENCE [LARGE SCALE GENOMIC DNA]</scope>
    <source>
        <strain evidence="2">Wonlab-2016</strain>
    </source>
</reference>
<dbReference type="Proteomes" id="UP001519460">
    <property type="component" value="Unassembled WGS sequence"/>
</dbReference>
<accession>A0ABD0JVF4</accession>